<dbReference type="PROSITE" id="PS51257">
    <property type="entry name" value="PROKAR_LIPOPROTEIN"/>
    <property type="match status" value="1"/>
</dbReference>
<feature type="chain" id="PRO_5030554192" evidence="6">
    <location>
        <begin position="23"/>
        <end position="153"/>
    </location>
</feature>
<proteinExistence type="predicted"/>
<reference evidence="8 9" key="1">
    <citation type="submission" date="2020-04" db="EMBL/GenBank/DDBJ databases">
        <title>Genome sequencing of novel species.</title>
        <authorList>
            <person name="Heo J."/>
            <person name="Kim S.-J."/>
            <person name="Kim J.-S."/>
            <person name="Hong S.-B."/>
            <person name="Kwon S.-W."/>
        </authorList>
    </citation>
    <scope>NUCLEOTIDE SEQUENCE [LARGE SCALE GENOMIC DNA]</scope>
    <source>
        <strain evidence="8 9">GN2-R2</strain>
    </source>
</reference>
<dbReference type="AlphaFoldDB" id="A0A7Z2ZSS1"/>
<keyword evidence="5" id="KW-0472">Membrane</keyword>
<dbReference type="RefSeq" id="WP_170202552.1">
    <property type="nucleotide sequence ID" value="NZ_CP051685.1"/>
</dbReference>
<comment type="subcellular location">
    <subcellularLocation>
        <location evidence="1">Cell membrane</location>
        <topology evidence="1">Multi-pass membrane protein</topology>
    </subcellularLocation>
</comment>
<accession>A0A7Z2ZSS1</accession>
<keyword evidence="6" id="KW-0732">Signal</keyword>
<gene>
    <name evidence="8" type="ORF">HH212_11220</name>
</gene>
<dbReference type="GO" id="GO:0005886">
    <property type="term" value="C:plasma membrane"/>
    <property type="evidence" value="ECO:0007669"/>
    <property type="project" value="UniProtKB-SubCell"/>
</dbReference>
<evidence type="ECO:0000256" key="3">
    <source>
        <dbReference type="ARBA" id="ARBA00022692"/>
    </source>
</evidence>
<evidence type="ECO:0000313" key="8">
    <source>
        <dbReference type="EMBL" id="QJE00520.1"/>
    </source>
</evidence>
<dbReference type="Proteomes" id="UP000502415">
    <property type="component" value="Chromosome"/>
</dbReference>
<evidence type="ECO:0000256" key="5">
    <source>
        <dbReference type="ARBA" id="ARBA00023136"/>
    </source>
</evidence>
<dbReference type="SMART" id="SM01049">
    <property type="entry name" value="Cache_2"/>
    <property type="match status" value="1"/>
</dbReference>
<keyword evidence="3" id="KW-0812">Transmembrane</keyword>
<keyword evidence="4" id="KW-1133">Transmembrane helix</keyword>
<feature type="domain" description="Single Cache" evidence="7">
    <location>
        <begin position="29"/>
        <end position="105"/>
    </location>
</feature>
<dbReference type="KEGG" id="mfy:HH212_11220"/>
<evidence type="ECO:0000256" key="4">
    <source>
        <dbReference type="ARBA" id="ARBA00022989"/>
    </source>
</evidence>
<organism evidence="8 9">
    <name type="scientific">Massilia forsythiae</name>
    <dbReference type="NCBI Taxonomy" id="2728020"/>
    <lineage>
        <taxon>Bacteria</taxon>
        <taxon>Pseudomonadati</taxon>
        <taxon>Pseudomonadota</taxon>
        <taxon>Betaproteobacteria</taxon>
        <taxon>Burkholderiales</taxon>
        <taxon>Oxalobacteraceae</taxon>
        <taxon>Telluria group</taxon>
        <taxon>Massilia</taxon>
    </lineage>
</organism>
<feature type="signal peptide" evidence="6">
    <location>
        <begin position="1"/>
        <end position="22"/>
    </location>
</feature>
<dbReference type="EMBL" id="CP051685">
    <property type="protein sequence ID" value="QJE00520.1"/>
    <property type="molecule type" value="Genomic_DNA"/>
</dbReference>
<evidence type="ECO:0000256" key="6">
    <source>
        <dbReference type="SAM" id="SignalP"/>
    </source>
</evidence>
<dbReference type="Gene3D" id="3.30.450.20">
    <property type="entry name" value="PAS domain"/>
    <property type="match status" value="1"/>
</dbReference>
<evidence type="ECO:0000259" key="7">
    <source>
        <dbReference type="SMART" id="SM01049"/>
    </source>
</evidence>
<evidence type="ECO:0000256" key="2">
    <source>
        <dbReference type="ARBA" id="ARBA00022475"/>
    </source>
</evidence>
<name>A0A7Z2ZSS1_9BURK</name>
<dbReference type="InterPro" id="IPR033480">
    <property type="entry name" value="sCache_2"/>
</dbReference>
<protein>
    <submittedName>
        <fullName evidence="8">Cache type 2 domain-containing protein</fullName>
    </submittedName>
</protein>
<keyword evidence="2" id="KW-1003">Cell membrane</keyword>
<sequence>MNRLRHTVLLLATAGACTFAFASVNDPTDKDAIALVEKGAAFMKAKGKDEMIKQINAKNPDYVEGPLYLVMRDNKGVVLANPVNPAMVGKDLLDVPDVDGKLFRREILDVAKTKGKGWVDYKFKNPANGKVEAKTSYIYKVGDVTLEAGIYKK</sequence>
<keyword evidence="9" id="KW-1185">Reference proteome</keyword>
<evidence type="ECO:0000313" key="9">
    <source>
        <dbReference type="Proteomes" id="UP000502415"/>
    </source>
</evidence>
<dbReference type="Pfam" id="PF17200">
    <property type="entry name" value="sCache_2"/>
    <property type="match status" value="1"/>
</dbReference>
<evidence type="ECO:0000256" key="1">
    <source>
        <dbReference type="ARBA" id="ARBA00004651"/>
    </source>
</evidence>